<organism evidence="7 8">
    <name type="scientific">Bradyrhizobium erythrophlei</name>
    <dbReference type="NCBI Taxonomy" id="1437360"/>
    <lineage>
        <taxon>Bacteria</taxon>
        <taxon>Pseudomonadati</taxon>
        <taxon>Pseudomonadota</taxon>
        <taxon>Alphaproteobacteria</taxon>
        <taxon>Hyphomicrobiales</taxon>
        <taxon>Nitrobacteraceae</taxon>
        <taxon>Bradyrhizobium</taxon>
    </lineage>
</organism>
<feature type="transmembrane region" description="Helical" evidence="6">
    <location>
        <begin position="315"/>
        <end position="337"/>
    </location>
</feature>
<dbReference type="InterPro" id="IPR002797">
    <property type="entry name" value="Polysacc_synth"/>
</dbReference>
<feature type="transmembrane region" description="Helical" evidence="6">
    <location>
        <begin position="383"/>
        <end position="405"/>
    </location>
</feature>
<keyword evidence="3 6" id="KW-0812">Transmembrane</keyword>
<name>A0A1M5KK90_9BRAD</name>
<proteinExistence type="predicted"/>
<evidence type="ECO:0000256" key="6">
    <source>
        <dbReference type="SAM" id="Phobius"/>
    </source>
</evidence>
<keyword evidence="2" id="KW-1003">Cell membrane</keyword>
<protein>
    <submittedName>
        <fullName evidence="7">Membrane protein involved in the export of O-antigen and teichoic acid</fullName>
    </submittedName>
</protein>
<dbReference type="OrthoDB" id="8581970at2"/>
<keyword evidence="5 6" id="KW-0472">Membrane</keyword>
<dbReference type="EMBL" id="LT670817">
    <property type="protein sequence ID" value="SHG53191.1"/>
    <property type="molecule type" value="Genomic_DNA"/>
</dbReference>
<dbReference type="InterPro" id="IPR050833">
    <property type="entry name" value="Poly_Biosynth_Transport"/>
</dbReference>
<feature type="transmembrane region" description="Helical" evidence="6">
    <location>
        <begin position="141"/>
        <end position="164"/>
    </location>
</feature>
<dbReference type="Proteomes" id="UP000189796">
    <property type="component" value="Chromosome I"/>
</dbReference>
<feature type="transmembrane region" description="Helical" evidence="6">
    <location>
        <begin position="83"/>
        <end position="105"/>
    </location>
</feature>
<gene>
    <name evidence="7" type="ORF">SAMN05443248_1865</name>
</gene>
<keyword evidence="4 6" id="KW-1133">Transmembrane helix</keyword>
<feature type="transmembrane region" description="Helical" evidence="6">
    <location>
        <begin position="357"/>
        <end position="377"/>
    </location>
</feature>
<feature type="transmembrane region" description="Helical" evidence="6">
    <location>
        <begin position="245"/>
        <end position="271"/>
    </location>
</feature>
<evidence type="ECO:0000313" key="8">
    <source>
        <dbReference type="Proteomes" id="UP000189796"/>
    </source>
</evidence>
<dbReference type="RefSeq" id="WP_079600968.1">
    <property type="nucleotide sequence ID" value="NZ_LT670817.1"/>
</dbReference>
<evidence type="ECO:0000256" key="5">
    <source>
        <dbReference type="ARBA" id="ARBA00023136"/>
    </source>
</evidence>
<dbReference type="AlphaFoldDB" id="A0A1M5KK90"/>
<sequence>MLLRHTLLYLPAQIVGPLFQLVAMIVWTHVVDEHTLGVITLVTASHELLQIAFLTWWSQYALRFFGRYQDRGEALRFYRTENAVMLASIIIQSILVTAILFLVIAPDANTGLLIATIGYVITRTLNLYIGERARVRHHIWVYTIQQVVGPSIGFVVGLVLIKLLGQSAEWPLAGYAVAQLAAAVIVLPKIGYGRSFWPLDREIVDHALHYGIPIVIGGALGWVGLNASRFIANDLLGVSAAGLFAVGYGLGQRAAAVSAMLVTAAAFPLAVKSMEQGGSKLAMRQLADNSALLTAILAPSITGIFMLRVEIVHLLIATPFQQVTLAVLPLSALAGAIRSLRAHFVDQTFLLHNRTRLMIVVAAIDATVTVVLSLVFIRYWGLVGAAGATVIAAMAAAIVSFAIGFSKFGLTLPFSHLVPIAFATIAMAALLGNLPEAPSLVVLAAHITAGATVYIALLALVYATSLLRMLRLHLHQQ</sequence>
<feature type="transmembrane region" description="Helical" evidence="6">
    <location>
        <begin position="440"/>
        <end position="463"/>
    </location>
</feature>
<evidence type="ECO:0000256" key="2">
    <source>
        <dbReference type="ARBA" id="ARBA00022475"/>
    </source>
</evidence>
<dbReference type="GO" id="GO:0005886">
    <property type="term" value="C:plasma membrane"/>
    <property type="evidence" value="ECO:0007669"/>
    <property type="project" value="UniProtKB-SubCell"/>
</dbReference>
<feature type="transmembrane region" description="Helical" evidence="6">
    <location>
        <begin position="170"/>
        <end position="187"/>
    </location>
</feature>
<feature type="transmembrane region" description="Helical" evidence="6">
    <location>
        <begin position="7"/>
        <end position="30"/>
    </location>
</feature>
<comment type="subcellular location">
    <subcellularLocation>
        <location evidence="1">Cell membrane</location>
        <topology evidence="1">Multi-pass membrane protein</topology>
    </subcellularLocation>
</comment>
<evidence type="ECO:0000256" key="4">
    <source>
        <dbReference type="ARBA" id="ARBA00022989"/>
    </source>
</evidence>
<feature type="transmembrane region" description="Helical" evidence="6">
    <location>
        <begin position="417"/>
        <end position="434"/>
    </location>
</feature>
<feature type="transmembrane region" description="Helical" evidence="6">
    <location>
        <begin position="291"/>
        <end position="309"/>
    </location>
</feature>
<evidence type="ECO:0000256" key="3">
    <source>
        <dbReference type="ARBA" id="ARBA00022692"/>
    </source>
</evidence>
<feature type="transmembrane region" description="Helical" evidence="6">
    <location>
        <begin position="36"/>
        <end position="62"/>
    </location>
</feature>
<accession>A0A1M5KK90</accession>
<dbReference type="PANTHER" id="PTHR30250:SF11">
    <property type="entry name" value="O-ANTIGEN TRANSPORTER-RELATED"/>
    <property type="match status" value="1"/>
</dbReference>
<dbReference type="Pfam" id="PF01943">
    <property type="entry name" value="Polysacc_synt"/>
    <property type="match status" value="1"/>
</dbReference>
<feature type="transmembrane region" description="Helical" evidence="6">
    <location>
        <begin position="207"/>
        <end position="225"/>
    </location>
</feature>
<evidence type="ECO:0000313" key="7">
    <source>
        <dbReference type="EMBL" id="SHG53191.1"/>
    </source>
</evidence>
<dbReference type="PANTHER" id="PTHR30250">
    <property type="entry name" value="PST FAMILY PREDICTED COLANIC ACID TRANSPORTER"/>
    <property type="match status" value="1"/>
</dbReference>
<evidence type="ECO:0000256" key="1">
    <source>
        <dbReference type="ARBA" id="ARBA00004651"/>
    </source>
</evidence>
<feature type="transmembrane region" description="Helical" evidence="6">
    <location>
        <begin position="111"/>
        <end position="129"/>
    </location>
</feature>
<reference evidence="7 8" key="1">
    <citation type="submission" date="2016-11" db="EMBL/GenBank/DDBJ databases">
        <authorList>
            <person name="Jaros S."/>
            <person name="Januszkiewicz K."/>
            <person name="Wedrychowicz H."/>
        </authorList>
    </citation>
    <scope>NUCLEOTIDE SEQUENCE [LARGE SCALE GENOMIC DNA]</scope>
    <source>
        <strain evidence="7 8">GAS138</strain>
    </source>
</reference>